<dbReference type="SUPFAM" id="SSF52283">
    <property type="entry name" value="Formate/glycerate dehydrogenase catalytic domain-like"/>
    <property type="match status" value="1"/>
</dbReference>
<keyword evidence="3" id="KW-0520">NAD</keyword>
<dbReference type="Pfam" id="PF02826">
    <property type="entry name" value="2-Hacid_dh_C"/>
    <property type="match status" value="1"/>
</dbReference>
<dbReference type="SUPFAM" id="SSF51735">
    <property type="entry name" value="NAD(P)-binding Rossmann-fold domains"/>
    <property type="match status" value="1"/>
</dbReference>
<dbReference type="AlphaFoldDB" id="A0A7X0JKA5"/>
<evidence type="ECO:0000313" key="7">
    <source>
        <dbReference type="EMBL" id="MBB6508407.1"/>
    </source>
</evidence>
<dbReference type="GO" id="GO:0005829">
    <property type="term" value="C:cytosol"/>
    <property type="evidence" value="ECO:0007669"/>
    <property type="project" value="TreeGrafter"/>
</dbReference>
<feature type="domain" description="D-isomer specific 2-hydroxyacid dehydrogenase catalytic" evidence="5">
    <location>
        <begin position="13"/>
        <end position="313"/>
    </location>
</feature>
<comment type="caution">
    <text evidence="7">The sequence shown here is derived from an EMBL/GenBank/DDBJ whole genome shotgun (WGS) entry which is preliminary data.</text>
</comment>
<feature type="domain" description="D-isomer specific 2-hydroxyacid dehydrogenase NAD-binding" evidence="6">
    <location>
        <begin position="108"/>
        <end position="282"/>
    </location>
</feature>
<evidence type="ECO:0000256" key="1">
    <source>
        <dbReference type="ARBA" id="ARBA00022857"/>
    </source>
</evidence>
<dbReference type="PANTHER" id="PTHR10996:SF178">
    <property type="entry name" value="2-HYDROXYACID DEHYDROGENASE YGL185C-RELATED"/>
    <property type="match status" value="1"/>
</dbReference>
<evidence type="ECO:0000313" key="8">
    <source>
        <dbReference type="Proteomes" id="UP000585437"/>
    </source>
</evidence>
<dbReference type="Proteomes" id="UP000585437">
    <property type="component" value="Unassembled WGS sequence"/>
</dbReference>
<keyword evidence="8" id="KW-1185">Reference proteome</keyword>
<dbReference type="InterPro" id="IPR036291">
    <property type="entry name" value="NAD(P)-bd_dom_sf"/>
</dbReference>
<dbReference type="Pfam" id="PF00389">
    <property type="entry name" value="2-Hacid_dh"/>
    <property type="match status" value="1"/>
</dbReference>
<evidence type="ECO:0000256" key="3">
    <source>
        <dbReference type="ARBA" id="ARBA00023027"/>
    </source>
</evidence>
<dbReference type="RefSeq" id="WP_184654417.1">
    <property type="nucleotide sequence ID" value="NZ_JACHBU010000003.1"/>
</dbReference>
<evidence type="ECO:0000259" key="6">
    <source>
        <dbReference type="Pfam" id="PF02826"/>
    </source>
</evidence>
<name>A0A7X0JKA5_9HYPH</name>
<dbReference type="InterPro" id="IPR050223">
    <property type="entry name" value="D-isomer_2-hydroxyacid_DH"/>
</dbReference>
<organism evidence="7 8">
    <name type="scientific">Rhizobium soli</name>
    <dbReference type="NCBI Taxonomy" id="424798"/>
    <lineage>
        <taxon>Bacteria</taxon>
        <taxon>Pseudomonadati</taxon>
        <taxon>Pseudomonadota</taxon>
        <taxon>Alphaproteobacteria</taxon>
        <taxon>Hyphomicrobiales</taxon>
        <taxon>Rhizobiaceae</taxon>
        <taxon>Rhizobium/Agrobacterium group</taxon>
        <taxon>Rhizobium</taxon>
    </lineage>
</organism>
<dbReference type="InterPro" id="IPR006139">
    <property type="entry name" value="D-isomer_2_OHA_DH_cat_dom"/>
</dbReference>
<dbReference type="InterPro" id="IPR006140">
    <property type="entry name" value="D-isomer_DH_NAD-bd"/>
</dbReference>
<gene>
    <name evidence="7" type="ORF">F4695_001756</name>
</gene>
<dbReference type="FunFam" id="3.40.50.720:FF:000213">
    <property type="entry name" value="Putative 2-hydroxyacid dehydrogenase"/>
    <property type="match status" value="1"/>
</dbReference>
<evidence type="ECO:0000256" key="2">
    <source>
        <dbReference type="ARBA" id="ARBA00023002"/>
    </source>
</evidence>
<reference evidence="7 8" key="1">
    <citation type="submission" date="2020-08" db="EMBL/GenBank/DDBJ databases">
        <title>The Agave Microbiome: Exploring the role of microbial communities in plant adaptations to desert environments.</title>
        <authorList>
            <person name="Partida-Martinez L.P."/>
        </authorList>
    </citation>
    <scope>NUCLEOTIDE SEQUENCE [LARGE SCALE GENOMIC DNA]</scope>
    <source>
        <strain evidence="7 8">AS3.12</strain>
    </source>
</reference>
<dbReference type="PROSITE" id="PS00065">
    <property type="entry name" value="D_2_HYDROXYACID_DH_1"/>
    <property type="match status" value="1"/>
</dbReference>
<dbReference type="CDD" id="cd12156">
    <property type="entry name" value="HPPR"/>
    <property type="match status" value="1"/>
</dbReference>
<dbReference type="EMBL" id="JACHBU010000003">
    <property type="protein sequence ID" value="MBB6508407.1"/>
    <property type="molecule type" value="Genomic_DNA"/>
</dbReference>
<dbReference type="InterPro" id="IPR029752">
    <property type="entry name" value="D-isomer_DH_CS1"/>
</dbReference>
<evidence type="ECO:0000256" key="4">
    <source>
        <dbReference type="RuleBase" id="RU003719"/>
    </source>
</evidence>
<dbReference type="GO" id="GO:0016618">
    <property type="term" value="F:hydroxypyruvate reductase [NAD(P)H] activity"/>
    <property type="evidence" value="ECO:0007669"/>
    <property type="project" value="TreeGrafter"/>
</dbReference>
<evidence type="ECO:0000259" key="5">
    <source>
        <dbReference type="Pfam" id="PF00389"/>
    </source>
</evidence>
<dbReference type="PANTHER" id="PTHR10996">
    <property type="entry name" value="2-HYDROXYACID DEHYDROGENASE-RELATED"/>
    <property type="match status" value="1"/>
</dbReference>
<accession>A0A7X0JKA5</accession>
<keyword evidence="1" id="KW-0521">NADP</keyword>
<dbReference type="Gene3D" id="3.40.50.720">
    <property type="entry name" value="NAD(P)-binding Rossmann-like Domain"/>
    <property type="match status" value="2"/>
</dbReference>
<sequence length="320" mass="34347">MSENPATIFVPGRIHPRVLERLNDSFEVISAPHAELASVDAETRARVRGIAVSGKCDAAVIDAFPNLEVISSFGVGYDGTDTKTAAERGIIVTNTPDVLNDEVADTAIALLLNTLRQFPKAETYLREGRWASEGPFPLSPFSLKGRSIGILGLGRIGLEIAKRLEPFKVTIGYYSRSQRSDVGYIYYPSLKEMAEAVDTLICIAPGTPDTFKIINAEIFEALGPGGVFINVGRGSSVDEEAMITALSDKTIAAAGLDVFFDEPNVPAELIALDNTCLLPHVASASVQTRNAMADLVVDNLIGWFKDGRLLTPVPETPVKG</sequence>
<comment type="similarity">
    <text evidence="4">Belongs to the D-isomer specific 2-hydroxyacid dehydrogenase family.</text>
</comment>
<keyword evidence="2 4" id="KW-0560">Oxidoreductase</keyword>
<protein>
    <submittedName>
        <fullName evidence="7">Lactate dehydrogenase-like 2-hydroxyacid dehydrogenase</fullName>
    </submittedName>
</protein>
<proteinExistence type="inferred from homology"/>
<dbReference type="GO" id="GO:0030267">
    <property type="term" value="F:glyoxylate reductase (NADPH) activity"/>
    <property type="evidence" value="ECO:0007669"/>
    <property type="project" value="TreeGrafter"/>
</dbReference>
<dbReference type="GO" id="GO:0051287">
    <property type="term" value="F:NAD binding"/>
    <property type="evidence" value="ECO:0007669"/>
    <property type="project" value="InterPro"/>
</dbReference>